<dbReference type="AlphaFoldDB" id="A0A919NFV6"/>
<proteinExistence type="predicted"/>
<feature type="transmembrane region" description="Helical" evidence="1">
    <location>
        <begin position="648"/>
        <end position="669"/>
    </location>
</feature>
<organism evidence="2 3">
    <name type="scientific">Paractinoplanes tereljensis</name>
    <dbReference type="NCBI Taxonomy" id="571912"/>
    <lineage>
        <taxon>Bacteria</taxon>
        <taxon>Bacillati</taxon>
        <taxon>Actinomycetota</taxon>
        <taxon>Actinomycetes</taxon>
        <taxon>Micromonosporales</taxon>
        <taxon>Micromonosporaceae</taxon>
        <taxon>Paractinoplanes</taxon>
    </lineage>
</organism>
<feature type="transmembrane region" description="Helical" evidence="1">
    <location>
        <begin position="740"/>
        <end position="760"/>
    </location>
</feature>
<evidence type="ECO:0000256" key="1">
    <source>
        <dbReference type="SAM" id="Phobius"/>
    </source>
</evidence>
<keyword evidence="1" id="KW-1133">Transmembrane helix</keyword>
<dbReference type="EMBL" id="BOMY01000002">
    <property type="protein sequence ID" value="GIF17851.1"/>
    <property type="molecule type" value="Genomic_DNA"/>
</dbReference>
<keyword evidence="1" id="KW-0812">Transmembrane</keyword>
<protein>
    <recommendedName>
        <fullName evidence="4">Membrane-associated oxidoreductase</fullName>
    </recommendedName>
</protein>
<keyword evidence="1" id="KW-0472">Membrane</keyword>
<name>A0A919NFV6_9ACTN</name>
<accession>A0A919NFV6</accession>
<evidence type="ECO:0000313" key="2">
    <source>
        <dbReference type="EMBL" id="GIF17851.1"/>
    </source>
</evidence>
<keyword evidence="3" id="KW-1185">Reference proteome</keyword>
<comment type="caution">
    <text evidence="2">The sequence shown here is derived from an EMBL/GenBank/DDBJ whole genome shotgun (WGS) entry which is preliminary data.</text>
</comment>
<evidence type="ECO:0000313" key="3">
    <source>
        <dbReference type="Proteomes" id="UP000623608"/>
    </source>
</evidence>
<sequence length="766" mass="81690">MDGLAVQKLRSYRSFVRQALQASRRGRVLDCRKRRVPADDVRRSCLAAGRGAAGPLGLRLSNATVVGSADLRALRIPVPLSFVNCIFTDPLLLEDADLHSLEISDGRLPGELTGPPEAASFLPGLRADGVRVAHDLVLTGTTIRADLHTPASRIRTAAVWLVDAEIGGRLLAAGTRILSAEGQALQCSRARIQGEVRLVNGFEAVGTVRFLAARLAGYLDLSGAQLQCDQGAALDLNEAEIGGSVFLLDAVPSRARAAVRGRIEMGRTVVRGQLLIRNSDLEPSAPERNPETSLSELTSARPALLAPHLVIHGRCAIQGATFIEGGVVLQGAELRSGALFGGVTIRNPGEIALDLTNATLAADLQLAGASIQGTVRLPNARVAGAVTLSGGDLRDPADRTNIDAAGLRAEGDLDLRQTYAAGRLDFRGAMISGFTHAEGAVLVNADGETLSLRRAQVGGDVRLCDGFRSTGTVVLAHAVIAGQLNCDGAVLTWQPPTPDKDETPDQPGLALDAESATISGGIRLGWIVPNGGVDLSQATTTYLADRPTTDWPTHTRLGGFRYERFAHVPDARTRILWLAGLRPHDPRSWEQAASVLRAGGDHAGADEILIAQRRYARKIRALPQTTMQRTADIIQDVTVRYGFRPQRALALLLLLIALVTASLSIPAAVSTMRATDQDAVVFATSGVAGRPSPEDRCGGGRVRCFNPFFYAVDTVVPIIDLKQRATWYPSSDRGGSYLEWWLNVCTILGWIASTIFALSFTRLGRT</sequence>
<evidence type="ECO:0008006" key="4">
    <source>
        <dbReference type="Google" id="ProtNLM"/>
    </source>
</evidence>
<reference evidence="2" key="1">
    <citation type="submission" date="2021-01" db="EMBL/GenBank/DDBJ databases">
        <title>Whole genome shotgun sequence of Actinoplanes tereljensis NBRC 105297.</title>
        <authorList>
            <person name="Komaki H."/>
            <person name="Tamura T."/>
        </authorList>
    </citation>
    <scope>NUCLEOTIDE SEQUENCE</scope>
    <source>
        <strain evidence="2">NBRC 105297</strain>
    </source>
</reference>
<gene>
    <name evidence="2" type="ORF">Ate02nite_05810</name>
</gene>
<dbReference type="Proteomes" id="UP000623608">
    <property type="component" value="Unassembled WGS sequence"/>
</dbReference>